<dbReference type="Gene3D" id="1.25.40.10">
    <property type="entry name" value="Tetratricopeptide repeat domain"/>
    <property type="match status" value="1"/>
</dbReference>
<dbReference type="AlphaFoldDB" id="A0A507QUP3"/>
<dbReference type="InterPro" id="IPR045153">
    <property type="entry name" value="Est1/Ebs1-like"/>
</dbReference>
<dbReference type="PANTHER" id="PTHR15696:SF0">
    <property type="entry name" value="TELOMERASE-BINDING PROTEIN EST1A"/>
    <property type="match status" value="1"/>
</dbReference>
<evidence type="ECO:0000313" key="2">
    <source>
        <dbReference type="EMBL" id="TQB71769.1"/>
    </source>
</evidence>
<keyword evidence="3" id="KW-1185">Reference proteome</keyword>
<proteinExistence type="predicted"/>
<organism evidence="2 3">
    <name type="scientific">Monascus purpureus</name>
    <name type="common">Red mold</name>
    <name type="synonym">Monascus anka</name>
    <dbReference type="NCBI Taxonomy" id="5098"/>
    <lineage>
        <taxon>Eukaryota</taxon>
        <taxon>Fungi</taxon>
        <taxon>Dikarya</taxon>
        <taxon>Ascomycota</taxon>
        <taxon>Pezizomycotina</taxon>
        <taxon>Eurotiomycetes</taxon>
        <taxon>Eurotiomycetidae</taxon>
        <taxon>Eurotiales</taxon>
        <taxon>Aspergillaceae</taxon>
        <taxon>Monascus</taxon>
    </lineage>
</organism>
<dbReference type="FunFam" id="1.25.40.10:FF:000202">
    <property type="entry name" value="Unplaced genomic scaffold supercont1.7, whole genome shotgun sequence"/>
    <property type="match status" value="1"/>
</dbReference>
<dbReference type="Proteomes" id="UP000319663">
    <property type="component" value="Unassembled WGS sequence"/>
</dbReference>
<reference evidence="2 3" key="1">
    <citation type="submission" date="2019-06" db="EMBL/GenBank/DDBJ databases">
        <title>Wine fermentation using esterase from Monascus purpureus.</title>
        <authorList>
            <person name="Geng C."/>
            <person name="Zhang Y."/>
        </authorList>
    </citation>
    <scope>NUCLEOTIDE SEQUENCE [LARGE SCALE GENOMIC DNA]</scope>
    <source>
        <strain evidence="2">HQ1</strain>
    </source>
</reference>
<protein>
    <submittedName>
        <fullName evidence="2">Uncharacterized protein</fullName>
    </submittedName>
</protein>
<dbReference type="GO" id="GO:0042162">
    <property type="term" value="F:telomeric DNA binding"/>
    <property type="evidence" value="ECO:0007669"/>
    <property type="project" value="TreeGrafter"/>
</dbReference>
<dbReference type="PANTHER" id="PTHR15696">
    <property type="entry name" value="SMG-7 SUPPRESSOR WITH MORPHOLOGICAL EFFECT ON GENITALIA PROTEIN 7"/>
    <property type="match status" value="1"/>
</dbReference>
<evidence type="ECO:0000256" key="1">
    <source>
        <dbReference type="SAM" id="MobiDB-lite"/>
    </source>
</evidence>
<gene>
    <name evidence="2" type="ORF">MPDQ_007276</name>
</gene>
<dbReference type="GO" id="GO:0000184">
    <property type="term" value="P:nuclear-transcribed mRNA catabolic process, nonsense-mediated decay"/>
    <property type="evidence" value="ECO:0007669"/>
    <property type="project" value="TreeGrafter"/>
</dbReference>
<sequence>MIDFHLICWQIYLGTPLGRQRRPSVTGRRSARHSYGSPKIRIDRNDDALAYNSADSASNSQPESDHVFFQPPPRISHRTSTPPPKTMRYDSQSHMFLHKQPHVGGSSEDTTCAMLREPETHPITAEQLATESKGIYSGLVMVEKKCIDIHKQQSQSGIQFTKLQWQALTAIHRTLLHEHHDFFLASQHPSASPYLKGLAESFVMPARMWRYGIHSYLELLRNRLPDSYEHMLTFIYLAYSMMTLLLESVPKFEEIWIECLGDLARYRMAVEGQDMQGRETWAGVARYWYNKVADRNPQNGRIQHHLGVLARPDDIQQLFYYTKSLVSVEPFINTKDSICLLFNPLLERLEAQGNYDQCQAPSAFIGTHGILFTKGCTGEFKILGNCFLSQFDAYIGHVGSSFRLQGAYIMSCNFAAILEYGHANALLPAEFNSKALRDIPFQETYKSATEYWRSSQPAVDPSFDSHFQFISYASYFAFLSLSTILLRGHDANIFPAVDLSLSFIWCSALNCCSKMRYIEDAVPWNRLASFLNSLLRHAKLGKMDLIECEVFPIFNEGAIQQLPEDFIIRGQAWAHPYFPTGFFDKMEEDTRTIEFPYFTQARVMRCIWLGGRIASFNRWLSYDFLSGSFTVTPYALQLEKLAKQNNPFRVSFA</sequence>
<dbReference type="SUPFAM" id="SSF48452">
    <property type="entry name" value="TPR-like"/>
    <property type="match status" value="1"/>
</dbReference>
<name>A0A507QUP3_MONPU</name>
<accession>A0A507QUP3</accession>
<dbReference type="InterPro" id="IPR011990">
    <property type="entry name" value="TPR-like_helical_dom_sf"/>
</dbReference>
<dbReference type="EMBL" id="VIFY01000074">
    <property type="protein sequence ID" value="TQB71769.1"/>
    <property type="molecule type" value="Genomic_DNA"/>
</dbReference>
<feature type="region of interest" description="Disordered" evidence="1">
    <location>
        <begin position="19"/>
        <end position="87"/>
    </location>
</feature>
<dbReference type="STRING" id="5098.A0A507QUP3"/>
<dbReference type="GO" id="GO:0070034">
    <property type="term" value="F:telomerase RNA binding"/>
    <property type="evidence" value="ECO:0007669"/>
    <property type="project" value="TreeGrafter"/>
</dbReference>
<feature type="compositionally biased region" description="Polar residues" evidence="1">
    <location>
        <begin position="53"/>
        <end position="62"/>
    </location>
</feature>
<dbReference type="GO" id="GO:0005697">
    <property type="term" value="C:telomerase holoenzyme complex"/>
    <property type="evidence" value="ECO:0007669"/>
    <property type="project" value="TreeGrafter"/>
</dbReference>
<comment type="caution">
    <text evidence="2">The sequence shown here is derived from an EMBL/GenBank/DDBJ whole genome shotgun (WGS) entry which is preliminary data.</text>
</comment>
<evidence type="ECO:0000313" key="3">
    <source>
        <dbReference type="Proteomes" id="UP000319663"/>
    </source>
</evidence>